<dbReference type="EMBL" id="CP034328">
    <property type="protein sequence ID" value="AZL59050.1"/>
    <property type="molecule type" value="Genomic_DNA"/>
</dbReference>
<organism evidence="2 3">
    <name type="scientific">Tabrizicola piscis</name>
    <dbReference type="NCBI Taxonomy" id="2494374"/>
    <lineage>
        <taxon>Bacteria</taxon>
        <taxon>Pseudomonadati</taxon>
        <taxon>Pseudomonadota</taxon>
        <taxon>Alphaproteobacteria</taxon>
        <taxon>Rhodobacterales</taxon>
        <taxon>Paracoccaceae</taxon>
        <taxon>Tabrizicola</taxon>
    </lineage>
</organism>
<protein>
    <submittedName>
        <fullName evidence="2">Uncharacterized protein</fullName>
    </submittedName>
</protein>
<dbReference type="KEGG" id="taw:EI545_09475"/>
<accession>A0A3S8U6A5</accession>
<evidence type="ECO:0000313" key="3">
    <source>
        <dbReference type="Proteomes" id="UP000282002"/>
    </source>
</evidence>
<sequence length="61" mass="6618">MLFKIILVFLGLMALIALIGRALFPSALPRVLRKNSKAPVCAKCGRYLIGRKICDCGGKAK</sequence>
<keyword evidence="1" id="KW-1133">Transmembrane helix</keyword>
<keyword evidence="1" id="KW-0472">Membrane</keyword>
<proteinExistence type="predicted"/>
<dbReference type="OrthoDB" id="7866398at2"/>
<dbReference type="Proteomes" id="UP000282002">
    <property type="component" value="Chromosome"/>
</dbReference>
<feature type="transmembrane region" description="Helical" evidence="1">
    <location>
        <begin position="6"/>
        <end position="24"/>
    </location>
</feature>
<dbReference type="RefSeq" id="WP_125325247.1">
    <property type="nucleotide sequence ID" value="NZ_CP034328.1"/>
</dbReference>
<evidence type="ECO:0000313" key="2">
    <source>
        <dbReference type="EMBL" id="AZL59050.1"/>
    </source>
</evidence>
<keyword evidence="1" id="KW-0812">Transmembrane</keyword>
<reference evidence="2 3" key="1">
    <citation type="submission" date="2018-12" db="EMBL/GenBank/DDBJ databases">
        <title>Complete genome sequencing of Tabrizicola sp. K13M18.</title>
        <authorList>
            <person name="Bae J.-W."/>
        </authorList>
    </citation>
    <scope>NUCLEOTIDE SEQUENCE [LARGE SCALE GENOMIC DNA]</scope>
    <source>
        <strain evidence="2 3">K13M18</strain>
    </source>
</reference>
<evidence type="ECO:0000256" key="1">
    <source>
        <dbReference type="SAM" id="Phobius"/>
    </source>
</evidence>
<dbReference type="AlphaFoldDB" id="A0A3S8U6A5"/>
<gene>
    <name evidence="2" type="ORF">EI545_09475</name>
</gene>
<keyword evidence="3" id="KW-1185">Reference proteome</keyword>
<name>A0A3S8U6A5_9RHOB</name>